<evidence type="ECO:0000313" key="2">
    <source>
        <dbReference type="EMBL" id="WOK95917.1"/>
    </source>
</evidence>
<reference evidence="2 3" key="1">
    <citation type="submission" date="2023-10" db="EMBL/GenBank/DDBJ databases">
        <title>Chromosome-scale genome assembly provides insights into flower coloration mechanisms of Canna indica.</title>
        <authorList>
            <person name="Li C."/>
        </authorList>
    </citation>
    <scope>NUCLEOTIDE SEQUENCE [LARGE SCALE GENOMIC DNA]</scope>
    <source>
        <tissue evidence="2">Flower</tissue>
    </source>
</reference>
<organism evidence="2 3">
    <name type="scientific">Canna indica</name>
    <name type="common">Indian-shot</name>
    <dbReference type="NCBI Taxonomy" id="4628"/>
    <lineage>
        <taxon>Eukaryota</taxon>
        <taxon>Viridiplantae</taxon>
        <taxon>Streptophyta</taxon>
        <taxon>Embryophyta</taxon>
        <taxon>Tracheophyta</taxon>
        <taxon>Spermatophyta</taxon>
        <taxon>Magnoliopsida</taxon>
        <taxon>Liliopsida</taxon>
        <taxon>Zingiberales</taxon>
        <taxon>Cannaceae</taxon>
        <taxon>Canna</taxon>
    </lineage>
</organism>
<dbReference type="PANTHER" id="PTHR45090">
    <property type="entry name" value="CHAPERONE PROTEIN DNAJ 20 CHLOROPLASTIC"/>
    <property type="match status" value="1"/>
</dbReference>
<dbReference type="InterPro" id="IPR001623">
    <property type="entry name" value="DnaJ_domain"/>
</dbReference>
<dbReference type="InterPro" id="IPR053232">
    <property type="entry name" value="DnaJ_C/III_chloroplastic"/>
</dbReference>
<dbReference type="SUPFAM" id="SSF46565">
    <property type="entry name" value="Chaperone J-domain"/>
    <property type="match status" value="1"/>
</dbReference>
<proteinExistence type="predicted"/>
<sequence>MLSFCSPIPKLPPYYATSKTRVIASAAARPAAAPAPTMYELLSVAQTARPEEIKAAYRRQARSWHPDACRAAGEEAFFAERFMRAREAYEVLSDPALRRDYDRGLLRADAWAAAVGGAVVLRRGQERRGGFADWESQLEELERRRRGGSEEDSWGRRMRRAHYLQPFD</sequence>
<keyword evidence="3" id="KW-1185">Reference proteome</keyword>
<feature type="domain" description="J" evidence="1">
    <location>
        <begin position="37"/>
        <end position="105"/>
    </location>
</feature>
<protein>
    <submittedName>
        <fullName evidence="2">Chaperone protein dnaJ 20, chloroplastic-like</fullName>
    </submittedName>
</protein>
<dbReference type="GO" id="GO:0005783">
    <property type="term" value="C:endoplasmic reticulum"/>
    <property type="evidence" value="ECO:0007669"/>
    <property type="project" value="UniProtKB-ARBA"/>
</dbReference>
<dbReference type="CDD" id="cd06257">
    <property type="entry name" value="DnaJ"/>
    <property type="match status" value="1"/>
</dbReference>
<dbReference type="InterPro" id="IPR036869">
    <property type="entry name" value="J_dom_sf"/>
</dbReference>
<dbReference type="Pfam" id="PF00226">
    <property type="entry name" value="DnaJ"/>
    <property type="match status" value="1"/>
</dbReference>
<accession>A0AAQ3Q4M7</accession>
<dbReference type="PANTHER" id="PTHR45090:SF6">
    <property type="entry name" value="J DOMAIN-CONTAINING PROTEIN"/>
    <property type="match status" value="1"/>
</dbReference>
<evidence type="ECO:0000259" key="1">
    <source>
        <dbReference type="PROSITE" id="PS50076"/>
    </source>
</evidence>
<name>A0AAQ3Q4M7_9LILI</name>
<dbReference type="PRINTS" id="PR00625">
    <property type="entry name" value="JDOMAIN"/>
</dbReference>
<evidence type="ECO:0000313" key="3">
    <source>
        <dbReference type="Proteomes" id="UP001327560"/>
    </source>
</evidence>
<dbReference type="Gene3D" id="1.10.287.110">
    <property type="entry name" value="DnaJ domain"/>
    <property type="match status" value="1"/>
</dbReference>
<dbReference type="EMBL" id="CP136891">
    <property type="protein sequence ID" value="WOK95917.1"/>
    <property type="molecule type" value="Genomic_DNA"/>
</dbReference>
<dbReference type="SMART" id="SM00271">
    <property type="entry name" value="DnaJ"/>
    <property type="match status" value="1"/>
</dbReference>
<dbReference type="GO" id="GO:0009507">
    <property type="term" value="C:chloroplast"/>
    <property type="evidence" value="ECO:0007669"/>
    <property type="project" value="TreeGrafter"/>
</dbReference>
<dbReference type="InterPro" id="IPR018253">
    <property type="entry name" value="DnaJ_domain_CS"/>
</dbReference>
<dbReference type="Proteomes" id="UP001327560">
    <property type="component" value="Chromosome 2"/>
</dbReference>
<gene>
    <name evidence="2" type="ORF">Cni_G04624</name>
</gene>
<dbReference type="PROSITE" id="PS00636">
    <property type="entry name" value="DNAJ_1"/>
    <property type="match status" value="1"/>
</dbReference>
<dbReference type="AlphaFoldDB" id="A0AAQ3Q4M7"/>
<dbReference type="PROSITE" id="PS50076">
    <property type="entry name" value="DNAJ_2"/>
    <property type="match status" value="1"/>
</dbReference>